<dbReference type="AlphaFoldDB" id="A0A926IKF1"/>
<dbReference type="SUPFAM" id="SSF56563">
    <property type="entry name" value="Major capsid protein gp5"/>
    <property type="match status" value="1"/>
</dbReference>
<sequence length="275" mass="29840">MSFIKATIYADMVREKFEGKVKVLNLATDLGKLENVGRGDTISFPKWSLIGDASEMTKGTPLETEELQSTEQTVKVKQIGKAVRVYDSENLTSLGNQIDEGATQTAMVMARKIDSDLLANAKLAPFQAPVADGKKITSAEIETAMLNFGDERDIEEFAGIVINSLLIPSFYAMPEFTDANNTTTAQGNGLIRNGLLGSYRGIPVYISDKETFDDATQTCITLIVKVGALGYMFAKDLDVELEREAKLKATDVVADAIYATALVKDDGVVVLKFTA</sequence>
<accession>A0A926IKF1</accession>
<reference evidence="1" key="1">
    <citation type="submission" date="2020-08" db="EMBL/GenBank/DDBJ databases">
        <title>Genome public.</title>
        <authorList>
            <person name="Liu C."/>
            <person name="Sun Q."/>
        </authorList>
    </citation>
    <scope>NUCLEOTIDE SEQUENCE</scope>
    <source>
        <strain evidence="1">BX21</strain>
    </source>
</reference>
<dbReference type="EMBL" id="JACRTG010000020">
    <property type="protein sequence ID" value="MBC8588421.1"/>
    <property type="molecule type" value="Genomic_DNA"/>
</dbReference>
<gene>
    <name evidence="1" type="ORF">H8707_09225</name>
</gene>
<name>A0A926IKF1_9FIRM</name>
<proteinExistence type="predicted"/>
<dbReference type="Pfam" id="PF25209">
    <property type="entry name" value="Phage_capsid_4"/>
    <property type="match status" value="1"/>
</dbReference>
<protein>
    <recommendedName>
        <fullName evidence="3">N4-gp56 family major capsid protein</fullName>
    </recommendedName>
</protein>
<keyword evidence="2" id="KW-1185">Reference proteome</keyword>
<evidence type="ECO:0000313" key="2">
    <source>
        <dbReference type="Proteomes" id="UP000601171"/>
    </source>
</evidence>
<dbReference type="RefSeq" id="WP_262429877.1">
    <property type="nucleotide sequence ID" value="NZ_JACRTG010000020.1"/>
</dbReference>
<comment type="caution">
    <text evidence="1">The sequence shown here is derived from an EMBL/GenBank/DDBJ whole genome shotgun (WGS) entry which is preliminary data.</text>
</comment>
<evidence type="ECO:0000313" key="1">
    <source>
        <dbReference type="EMBL" id="MBC8588421.1"/>
    </source>
</evidence>
<evidence type="ECO:0008006" key="3">
    <source>
        <dbReference type="Google" id="ProtNLM"/>
    </source>
</evidence>
<dbReference type="Proteomes" id="UP000601171">
    <property type="component" value="Unassembled WGS sequence"/>
</dbReference>
<organism evidence="1 2">
    <name type="scientific">Paratissierella segnis</name>
    <dbReference type="NCBI Taxonomy" id="2763679"/>
    <lineage>
        <taxon>Bacteria</taxon>
        <taxon>Bacillati</taxon>
        <taxon>Bacillota</taxon>
        <taxon>Tissierellia</taxon>
        <taxon>Tissierellales</taxon>
        <taxon>Tissierellaceae</taxon>
        <taxon>Paratissierella</taxon>
    </lineage>
</organism>